<proteinExistence type="predicted"/>
<dbReference type="Proteomes" id="UP000265618">
    <property type="component" value="Unassembled WGS sequence"/>
</dbReference>
<accession>A0A391NX20</accession>
<dbReference type="AlphaFoldDB" id="A0A391NX20"/>
<protein>
    <submittedName>
        <fullName evidence="2">Uncharacterized protein</fullName>
    </submittedName>
</protein>
<feature type="region of interest" description="Disordered" evidence="1">
    <location>
        <begin position="202"/>
        <end position="221"/>
    </location>
</feature>
<gene>
    <name evidence="2" type="ORF">KIPB_016187</name>
</gene>
<evidence type="ECO:0000256" key="1">
    <source>
        <dbReference type="SAM" id="MobiDB-lite"/>
    </source>
</evidence>
<sequence>DGSDTQPFSPTLKGRVGKRLVAVALSKASMDVVGVADYDCATCEWTVLQQPVENVTTLPNITDQAIVVGECMYACVSRQLLSVPLGNNSTTSSPTPTNLHPLSLSGQPQYDRDSQYIVLPTAAGDRRQRVTNPLPLLGYGPMVPTVGGRTVVGQCVGGACVDGVVCGSDVCFSVRRGVWCPMAAKGGGTHSVNDAVDTAVSAHSTGSDEGREVSGALTSST</sequence>
<evidence type="ECO:0000313" key="3">
    <source>
        <dbReference type="Proteomes" id="UP000265618"/>
    </source>
</evidence>
<organism evidence="2 3">
    <name type="scientific">Kipferlia bialata</name>
    <dbReference type="NCBI Taxonomy" id="797122"/>
    <lineage>
        <taxon>Eukaryota</taxon>
        <taxon>Metamonada</taxon>
        <taxon>Carpediemonas-like organisms</taxon>
        <taxon>Kipferlia</taxon>
    </lineage>
</organism>
<name>A0A391NX20_9EUKA</name>
<dbReference type="EMBL" id="BDIP01009670">
    <property type="protein sequence ID" value="GCA65080.1"/>
    <property type="molecule type" value="Genomic_DNA"/>
</dbReference>
<evidence type="ECO:0000313" key="2">
    <source>
        <dbReference type="EMBL" id="GCA65080.1"/>
    </source>
</evidence>
<comment type="caution">
    <text evidence="2">The sequence shown here is derived from an EMBL/GenBank/DDBJ whole genome shotgun (WGS) entry which is preliminary data.</text>
</comment>
<feature type="non-terminal residue" evidence="2">
    <location>
        <position position="1"/>
    </location>
</feature>
<feature type="non-terminal residue" evidence="2">
    <location>
        <position position="221"/>
    </location>
</feature>
<reference evidence="2 3" key="1">
    <citation type="journal article" date="2018" name="PLoS ONE">
        <title>The draft genome of Kipferlia bialata reveals reductive genome evolution in fornicate parasites.</title>
        <authorList>
            <person name="Tanifuji G."/>
            <person name="Takabayashi S."/>
            <person name="Kume K."/>
            <person name="Takagi M."/>
            <person name="Nakayama T."/>
            <person name="Kamikawa R."/>
            <person name="Inagaki Y."/>
            <person name="Hashimoto T."/>
        </authorList>
    </citation>
    <scope>NUCLEOTIDE SEQUENCE [LARGE SCALE GENOMIC DNA]</scope>
    <source>
        <strain evidence="2">NY0173</strain>
    </source>
</reference>
<keyword evidence="3" id="KW-1185">Reference proteome</keyword>